<dbReference type="AlphaFoldDB" id="A0AAF0UKE0"/>
<gene>
    <name evidence="1" type="ORF">MTR67_040899</name>
</gene>
<evidence type="ECO:0000313" key="1">
    <source>
        <dbReference type="EMBL" id="WMV47514.1"/>
    </source>
</evidence>
<protein>
    <submittedName>
        <fullName evidence="1">Uncharacterized protein</fullName>
    </submittedName>
</protein>
<dbReference type="PANTHER" id="PTHR33116:SF78">
    <property type="entry name" value="OS12G0587133 PROTEIN"/>
    <property type="match status" value="1"/>
</dbReference>
<evidence type="ECO:0000313" key="2">
    <source>
        <dbReference type="Proteomes" id="UP001234989"/>
    </source>
</evidence>
<name>A0AAF0UKE0_SOLVR</name>
<keyword evidence="2" id="KW-1185">Reference proteome</keyword>
<proteinExistence type="predicted"/>
<dbReference type="EMBL" id="CP133620">
    <property type="protein sequence ID" value="WMV47514.1"/>
    <property type="molecule type" value="Genomic_DNA"/>
</dbReference>
<dbReference type="Proteomes" id="UP001234989">
    <property type="component" value="Chromosome 9"/>
</dbReference>
<dbReference type="PANTHER" id="PTHR33116">
    <property type="entry name" value="REVERSE TRANSCRIPTASE ZINC-BINDING DOMAIN-CONTAINING PROTEIN-RELATED-RELATED"/>
    <property type="match status" value="1"/>
</dbReference>
<organism evidence="1 2">
    <name type="scientific">Solanum verrucosum</name>
    <dbReference type="NCBI Taxonomy" id="315347"/>
    <lineage>
        <taxon>Eukaryota</taxon>
        <taxon>Viridiplantae</taxon>
        <taxon>Streptophyta</taxon>
        <taxon>Embryophyta</taxon>
        <taxon>Tracheophyta</taxon>
        <taxon>Spermatophyta</taxon>
        <taxon>Magnoliopsida</taxon>
        <taxon>eudicotyledons</taxon>
        <taxon>Gunneridae</taxon>
        <taxon>Pentapetalae</taxon>
        <taxon>asterids</taxon>
        <taxon>lamiids</taxon>
        <taxon>Solanales</taxon>
        <taxon>Solanaceae</taxon>
        <taxon>Solanoideae</taxon>
        <taxon>Solaneae</taxon>
        <taxon>Solanum</taxon>
    </lineage>
</organism>
<sequence length="384" mass="44618">MEGFNSMIRVAIQNHWIRGFAIGNLSGEEMQICHLLYADDIIIFCEAKASQISFIRTTLVIFEAVSGLSINWRKSCIFPFKEVPQIQSLATILGCRVEQLPTTYLGMPLGHNHKELEIWDGIIEKIEKKLVNWKAQYISLGGRVTLINFVLDSLPTYVMSLFPIPAKVEERLDKLRRDFLWLGNKEGKGPHLFKWQVVQLHKQSGGGGLGIRNLRIQNACLLSKWLWRFTRETHALWREVIVNKYDMDGKWCSNLVNDTYGVSVWRTIRNLWPNLIRNIDYKVGSGTKTSFWKENWIGNESLMVLFPDLLLLSINPEETVADVWSQQGWNIVFRRFLNDWEIRRVAAYYKYCMGLRGQQWRKTLSDGDIAAMGCYQLTDYISRK</sequence>
<accession>A0AAF0UKE0</accession>
<reference evidence="1" key="1">
    <citation type="submission" date="2023-08" db="EMBL/GenBank/DDBJ databases">
        <title>A de novo genome assembly of Solanum verrucosum Schlechtendal, a Mexican diploid species geographically isolated from the other diploid A-genome species in potato relatives.</title>
        <authorList>
            <person name="Hosaka K."/>
        </authorList>
    </citation>
    <scope>NUCLEOTIDE SEQUENCE</scope>
    <source>
        <tissue evidence="1">Young leaves</tissue>
    </source>
</reference>